<dbReference type="GO" id="GO:0015074">
    <property type="term" value="P:DNA integration"/>
    <property type="evidence" value="ECO:0007669"/>
    <property type="project" value="InterPro"/>
</dbReference>
<evidence type="ECO:0000313" key="8">
    <source>
        <dbReference type="EMBL" id="ROL55022.1"/>
    </source>
</evidence>
<dbReference type="AlphaFoldDB" id="A0A3N0Z9M8"/>
<evidence type="ECO:0000313" key="9">
    <source>
        <dbReference type="Proteomes" id="UP000281406"/>
    </source>
</evidence>
<comment type="caution">
    <text evidence="8">The sequence shown here is derived from an EMBL/GenBank/DDBJ whole genome shotgun (WGS) entry which is preliminary data.</text>
</comment>
<dbReference type="PROSITE" id="PS00518">
    <property type="entry name" value="ZF_RING_1"/>
    <property type="match status" value="1"/>
</dbReference>
<feature type="compositionally biased region" description="Acidic residues" evidence="5">
    <location>
        <begin position="292"/>
        <end position="301"/>
    </location>
</feature>
<dbReference type="Gene3D" id="2.60.120.920">
    <property type="match status" value="1"/>
</dbReference>
<dbReference type="SMART" id="SM00184">
    <property type="entry name" value="RING"/>
    <property type="match status" value="1"/>
</dbReference>
<dbReference type="InterPro" id="IPR017907">
    <property type="entry name" value="Znf_RING_CS"/>
</dbReference>
<dbReference type="InterPro" id="IPR013320">
    <property type="entry name" value="ConA-like_dom_sf"/>
</dbReference>
<dbReference type="EMBL" id="RJVU01003594">
    <property type="protein sequence ID" value="ROL55022.1"/>
    <property type="molecule type" value="Genomic_DNA"/>
</dbReference>
<dbReference type="SUPFAM" id="SSF57850">
    <property type="entry name" value="RING/U-box"/>
    <property type="match status" value="1"/>
</dbReference>
<dbReference type="InterPro" id="IPR001870">
    <property type="entry name" value="B30.2/SPRY"/>
</dbReference>
<evidence type="ECO:0000256" key="2">
    <source>
        <dbReference type="ARBA" id="ARBA00022771"/>
    </source>
</evidence>
<dbReference type="PROSITE" id="PS50089">
    <property type="entry name" value="ZF_RING_2"/>
    <property type="match status" value="1"/>
</dbReference>
<feature type="domain" description="B30.2/SPRY" evidence="7">
    <location>
        <begin position="473"/>
        <end position="666"/>
    </location>
</feature>
<dbReference type="Pfam" id="PF13765">
    <property type="entry name" value="PRY"/>
    <property type="match status" value="1"/>
</dbReference>
<evidence type="ECO:0000256" key="3">
    <source>
        <dbReference type="ARBA" id="ARBA00022833"/>
    </source>
</evidence>
<evidence type="ECO:0000256" key="4">
    <source>
        <dbReference type="PROSITE-ProRule" id="PRU00175"/>
    </source>
</evidence>
<feature type="domain" description="RING-type" evidence="6">
    <location>
        <begin position="203"/>
        <end position="247"/>
    </location>
</feature>
<dbReference type="Gene3D" id="3.30.40.10">
    <property type="entry name" value="Zinc/RING finger domain, C3HC4 (zinc finger)"/>
    <property type="match status" value="1"/>
</dbReference>
<reference evidence="8 9" key="1">
    <citation type="submission" date="2018-10" db="EMBL/GenBank/DDBJ databases">
        <title>Genome assembly for a Yunnan-Guizhou Plateau 3E fish, Anabarilius grahami (Regan), and its evolutionary and genetic applications.</title>
        <authorList>
            <person name="Jiang W."/>
        </authorList>
    </citation>
    <scope>NUCLEOTIDE SEQUENCE [LARGE SCALE GENOMIC DNA]</scope>
    <source>
        <strain evidence="8">AG-KIZ</strain>
        <tissue evidence="8">Muscle</tissue>
    </source>
</reference>
<dbReference type="SUPFAM" id="SSF49899">
    <property type="entry name" value="Concanavalin A-like lectins/glucanases"/>
    <property type="match status" value="1"/>
</dbReference>
<dbReference type="InterPro" id="IPR043136">
    <property type="entry name" value="B30.2/SPRY_sf"/>
</dbReference>
<accession>A0A3N0Z9M8</accession>
<dbReference type="Gene3D" id="1.10.10.60">
    <property type="entry name" value="Homeodomain-like"/>
    <property type="match status" value="1"/>
</dbReference>
<dbReference type="GO" id="GO:0003677">
    <property type="term" value="F:DNA binding"/>
    <property type="evidence" value="ECO:0007669"/>
    <property type="project" value="InterPro"/>
</dbReference>
<gene>
    <name evidence="8" type="ORF">DPX16_20283</name>
</gene>
<evidence type="ECO:0000259" key="7">
    <source>
        <dbReference type="PROSITE" id="PS50188"/>
    </source>
</evidence>
<organism evidence="8 9">
    <name type="scientific">Anabarilius grahami</name>
    <name type="common">Kanglang fish</name>
    <name type="synonym">Barilius grahami</name>
    <dbReference type="NCBI Taxonomy" id="495550"/>
    <lineage>
        <taxon>Eukaryota</taxon>
        <taxon>Metazoa</taxon>
        <taxon>Chordata</taxon>
        <taxon>Craniata</taxon>
        <taxon>Vertebrata</taxon>
        <taxon>Euteleostomi</taxon>
        <taxon>Actinopterygii</taxon>
        <taxon>Neopterygii</taxon>
        <taxon>Teleostei</taxon>
        <taxon>Ostariophysi</taxon>
        <taxon>Cypriniformes</taxon>
        <taxon>Xenocyprididae</taxon>
        <taxon>Xenocypridinae</taxon>
        <taxon>Xenocypridinae incertae sedis</taxon>
        <taxon>Anabarilius</taxon>
    </lineage>
</organism>
<evidence type="ECO:0000256" key="1">
    <source>
        <dbReference type="ARBA" id="ARBA00022723"/>
    </source>
</evidence>
<dbReference type="PROSITE" id="PS50188">
    <property type="entry name" value="B302_SPRY"/>
    <property type="match status" value="1"/>
</dbReference>
<keyword evidence="9" id="KW-1185">Reference proteome</keyword>
<sequence>MAKAKRPSVFERGRIVVLHKHGLSQCGITAEDGRSKTVILHFLEDPESYGTKKSSGTPKRISLALSWRIRRAVREDTGQSSPQIKALTDADCSPITIRQLLLEKGLKNKKCLQRPRLFSCHRPARLEFAREHQTWDIERPCDTFCQNTLAPLLRAALSQRQLSSSHLRTSRQPLSLRHDLSTDEIIIMADIYSEGCLESELTCPICLHLFLDPVTLPCAHSFCLVCLETLDRDKTSGSAQELCCPVCGQEHLSPESLPRNVKLKQIVENYKANSASGELHSSAEDKIINDEPSSEDTDESTSTDCGKNSLEGMEANGRRSRLSPIITSLQEKLALVDDLVNKETAREAAVKATHADLRKDVSSILQEMAELLETYRKTGMKLLEVELMPREDAVGKRVQMLSDLQKQLRSAELRANSLMGETEDACFVDGVRDVESQVSSLTVEPLRDFTSDLELSSNLKKVCEKIEHQNHQLRLGLGSAQRALRVVLNPSEVTFNPDTIHSNLVLSEDLKTVSFSIAKQPYPASSQRFTSFFQALSSQSFVRGEHLWTFQAEGCPWVMAVCYGELPRSGSGSGLESSAGSWCLMYCDNLLRAYEKGKDTPLRRTPSLKRMEIHLSFSTGTLAFYSISDVSGDKTHLHTFKVSFTHPVYLAVRMMSGQPKAHITVN</sequence>
<evidence type="ECO:0000259" key="6">
    <source>
        <dbReference type="PROSITE" id="PS50089"/>
    </source>
</evidence>
<evidence type="ECO:0000256" key="5">
    <source>
        <dbReference type="SAM" id="MobiDB-lite"/>
    </source>
</evidence>
<dbReference type="InterPro" id="IPR001841">
    <property type="entry name" value="Znf_RING"/>
</dbReference>
<keyword evidence="2 4" id="KW-0863">Zinc-finger</keyword>
<dbReference type="GO" id="GO:0008270">
    <property type="term" value="F:zinc ion binding"/>
    <property type="evidence" value="ECO:0007669"/>
    <property type="project" value="UniProtKB-KW"/>
</dbReference>
<feature type="region of interest" description="Disordered" evidence="5">
    <location>
        <begin position="275"/>
        <end position="321"/>
    </location>
</feature>
<dbReference type="PRINTS" id="PR01407">
    <property type="entry name" value="BUTYPHLNCDUF"/>
</dbReference>
<dbReference type="GO" id="GO:0005737">
    <property type="term" value="C:cytoplasm"/>
    <property type="evidence" value="ECO:0007669"/>
    <property type="project" value="UniProtKB-ARBA"/>
</dbReference>
<dbReference type="GO" id="GO:0006313">
    <property type="term" value="P:DNA transposition"/>
    <property type="evidence" value="ECO:0007669"/>
    <property type="project" value="InterPro"/>
</dbReference>
<dbReference type="InterPro" id="IPR006574">
    <property type="entry name" value="PRY"/>
</dbReference>
<proteinExistence type="predicted"/>
<dbReference type="InterPro" id="IPR002492">
    <property type="entry name" value="Transposase_Tc1-like"/>
</dbReference>
<dbReference type="Pfam" id="PF01498">
    <property type="entry name" value="HTH_Tnp_Tc3_2"/>
    <property type="match status" value="1"/>
</dbReference>
<keyword evidence="3" id="KW-0862">Zinc</keyword>
<dbReference type="InterPro" id="IPR013083">
    <property type="entry name" value="Znf_RING/FYVE/PHD"/>
</dbReference>
<keyword evidence="1" id="KW-0479">Metal-binding</keyword>
<name>A0A3N0Z9M8_ANAGA</name>
<dbReference type="InterPro" id="IPR051051">
    <property type="entry name" value="E3_ubiq-ligase_TRIM/RNF"/>
</dbReference>
<dbReference type="Proteomes" id="UP000281406">
    <property type="component" value="Unassembled WGS sequence"/>
</dbReference>
<dbReference type="Pfam" id="PF15227">
    <property type="entry name" value="zf-C3HC4_4"/>
    <property type="match status" value="1"/>
</dbReference>
<dbReference type="InterPro" id="IPR003879">
    <property type="entry name" value="Butyrophylin_SPRY"/>
</dbReference>
<dbReference type="PANTHER" id="PTHR25465">
    <property type="entry name" value="B-BOX DOMAIN CONTAINING"/>
    <property type="match status" value="1"/>
</dbReference>
<dbReference type="OrthoDB" id="426657at2759"/>
<dbReference type="SMART" id="SM00589">
    <property type="entry name" value="PRY"/>
    <property type="match status" value="1"/>
</dbReference>
<protein>
    <submittedName>
        <fullName evidence="8">E3 ubiquitin-protein ligase TRIM39</fullName>
    </submittedName>
</protein>
<dbReference type="PANTHER" id="PTHR25465:SF31">
    <property type="entry name" value="RING-TYPE DOMAIN-CONTAINING PROTEIN"/>
    <property type="match status" value="1"/>
</dbReference>